<dbReference type="Proteomes" id="UP000727071">
    <property type="component" value="Unassembled WGS sequence"/>
</dbReference>
<dbReference type="InterPro" id="IPR027417">
    <property type="entry name" value="P-loop_NTPase"/>
</dbReference>
<dbReference type="SUPFAM" id="SSF52540">
    <property type="entry name" value="P-loop containing nucleoside triphosphate hydrolases"/>
    <property type="match status" value="1"/>
</dbReference>
<reference evidence="3 4" key="1">
    <citation type="submission" date="2021-05" db="EMBL/GenBank/DDBJ databases">
        <title>Pangenome of Leuconostoc gelidum warrants species status for Leuconostoc gelidum subsp. gasicomitatum.</title>
        <authorList>
            <person name="Johansson P."/>
            <person name="Sade E."/>
            <person name="Hultman J."/>
            <person name="Auvinen P."/>
            <person name="Bjorkroth J."/>
        </authorList>
    </citation>
    <scope>NUCLEOTIDE SEQUENCE</scope>
    <source>
        <strain evidence="2 4">AMKR21</strain>
        <strain evidence="3">C220d</strain>
    </source>
</reference>
<protein>
    <submittedName>
        <fullName evidence="3">ATP-binding protein</fullName>
    </submittedName>
</protein>
<dbReference type="EMBL" id="JAHBFV010000003">
    <property type="protein sequence ID" value="MBZ6015184.1"/>
    <property type="molecule type" value="Genomic_DNA"/>
</dbReference>
<dbReference type="Proteomes" id="UP000705994">
    <property type="component" value="Unassembled WGS sequence"/>
</dbReference>
<evidence type="ECO:0000313" key="4">
    <source>
        <dbReference type="Proteomes" id="UP000705994"/>
    </source>
</evidence>
<gene>
    <name evidence="3" type="ORF">KII88_01315</name>
    <name evidence="2" type="ORF">KIJ07_03920</name>
</gene>
<evidence type="ECO:0000259" key="1">
    <source>
        <dbReference type="Pfam" id="PF13304"/>
    </source>
</evidence>
<dbReference type="Gene3D" id="3.40.50.300">
    <property type="entry name" value="P-loop containing nucleotide triphosphate hydrolases"/>
    <property type="match status" value="1"/>
</dbReference>
<evidence type="ECO:0000313" key="3">
    <source>
        <dbReference type="EMBL" id="MBZ6015184.1"/>
    </source>
</evidence>
<dbReference type="InterPro" id="IPR003959">
    <property type="entry name" value="ATPase_AAA_core"/>
</dbReference>
<dbReference type="GO" id="GO:0005524">
    <property type="term" value="F:ATP binding"/>
    <property type="evidence" value="ECO:0007669"/>
    <property type="project" value="UniProtKB-KW"/>
</dbReference>
<keyword evidence="3" id="KW-0067">ATP-binding</keyword>
<keyword evidence="4" id="KW-1185">Reference proteome</keyword>
<dbReference type="GO" id="GO:0016887">
    <property type="term" value="F:ATP hydrolysis activity"/>
    <property type="evidence" value="ECO:0007669"/>
    <property type="project" value="InterPro"/>
</dbReference>
<dbReference type="Pfam" id="PF13304">
    <property type="entry name" value="AAA_21"/>
    <property type="match status" value="1"/>
</dbReference>
<keyword evidence="3" id="KW-0547">Nucleotide-binding</keyword>
<feature type="domain" description="ATPase AAA-type core" evidence="1">
    <location>
        <begin position="54"/>
        <end position="331"/>
    </location>
</feature>
<accession>A0AB35FWY5</accession>
<name>A0AB35FWY5_LEUGE</name>
<evidence type="ECO:0000313" key="5">
    <source>
        <dbReference type="Proteomes" id="UP000727071"/>
    </source>
</evidence>
<sequence>MVVEKLNFLKLVVKNHPLLTDEISFSLVADQRVSQDDSDQLTNLYGRIWVNNVMTIVGRNATGKTTIMKLLLGTLSFLLNNRSIDQTRLAGTLFGREPITLETYFYGSDSKLYLDEVVLSPLQGSWSVESEIIRVKKAYVNDTKNKLFDFTNADVFRDRSQLDDLTKSVLAPDDSLFRTVLVQGQKKIYQAQNIFDTLFFTNVNALTYDQAQVPGTILAYLDPTIEYLKIETTDAGQSFYRLKFKNSTTEITDNNFATIELYLSSGTAKGITLYQHVLGVLKVGGIIFIDELENHFNQAIVRSFIEYFTNPRINVKRATLIFSTHYSELLDDISRGDQIYIARRENRMSLTRYSDTIARSDISKTEVFDANNLGGTSPDYDTFIALRKATREAVNGK</sequence>
<dbReference type="EMBL" id="JAHBFX010000001">
    <property type="protein sequence ID" value="MBZ5999574.1"/>
    <property type="molecule type" value="Genomic_DNA"/>
</dbReference>
<proteinExistence type="predicted"/>
<evidence type="ECO:0000313" key="2">
    <source>
        <dbReference type="EMBL" id="MBZ5999574.1"/>
    </source>
</evidence>
<dbReference type="AlphaFoldDB" id="A0AB35FWY5"/>
<organism evidence="3 5">
    <name type="scientific">Leuconostoc gelidum subsp. gelidum</name>
    <dbReference type="NCBI Taxonomy" id="1607839"/>
    <lineage>
        <taxon>Bacteria</taxon>
        <taxon>Bacillati</taxon>
        <taxon>Bacillota</taxon>
        <taxon>Bacilli</taxon>
        <taxon>Lactobacillales</taxon>
        <taxon>Lactobacillaceae</taxon>
        <taxon>Leuconostoc</taxon>
        <taxon>Leuconostoc gelidum group</taxon>
    </lineage>
</organism>
<comment type="caution">
    <text evidence="3">The sequence shown here is derived from an EMBL/GenBank/DDBJ whole genome shotgun (WGS) entry which is preliminary data.</text>
</comment>